<protein>
    <submittedName>
        <fullName evidence="1">Uncharacterized protein</fullName>
    </submittedName>
</protein>
<reference evidence="1 2" key="1">
    <citation type="submission" date="2020-07" db="EMBL/GenBank/DDBJ databases">
        <title>Genomic Encyclopedia of Type Strains, Phase IV (KMG-V): Genome sequencing to study the core and pangenomes of soil and plant-associated prokaryotes.</title>
        <authorList>
            <person name="Whitman W."/>
        </authorList>
    </citation>
    <scope>NUCLEOTIDE SEQUENCE [LARGE SCALE GENOMIC DNA]</scope>
    <source>
        <strain evidence="1 2">X4EP2</strain>
    </source>
</reference>
<dbReference type="AlphaFoldDB" id="A0A7Y9TF77"/>
<organism evidence="1 2">
    <name type="scientific">Granulicella arctica</name>
    <dbReference type="NCBI Taxonomy" id="940613"/>
    <lineage>
        <taxon>Bacteria</taxon>
        <taxon>Pseudomonadati</taxon>
        <taxon>Acidobacteriota</taxon>
        <taxon>Terriglobia</taxon>
        <taxon>Terriglobales</taxon>
        <taxon>Acidobacteriaceae</taxon>
        <taxon>Granulicella</taxon>
    </lineage>
</organism>
<keyword evidence="2" id="KW-1185">Reference proteome</keyword>
<name>A0A7Y9TF77_9BACT</name>
<comment type="caution">
    <text evidence="1">The sequence shown here is derived from an EMBL/GenBank/DDBJ whole genome shotgun (WGS) entry which is preliminary data.</text>
</comment>
<evidence type="ECO:0000313" key="1">
    <source>
        <dbReference type="EMBL" id="NYF78039.1"/>
    </source>
</evidence>
<evidence type="ECO:0000313" key="2">
    <source>
        <dbReference type="Proteomes" id="UP000589520"/>
    </source>
</evidence>
<proteinExistence type="predicted"/>
<gene>
    <name evidence="1" type="ORF">HDF17_000326</name>
</gene>
<accession>A0A7Y9TF77</accession>
<dbReference type="EMBL" id="JACCCW010000001">
    <property type="protein sequence ID" value="NYF78039.1"/>
    <property type="molecule type" value="Genomic_DNA"/>
</dbReference>
<dbReference type="Proteomes" id="UP000589520">
    <property type="component" value="Unassembled WGS sequence"/>
</dbReference>
<sequence>MSFASPSQKFLTVVAELVYMLMGHTKSFLLYANFQEFVCSE</sequence>